<evidence type="ECO:0008006" key="4">
    <source>
        <dbReference type="Google" id="ProtNLM"/>
    </source>
</evidence>
<keyword evidence="1" id="KW-1133">Transmembrane helix</keyword>
<comment type="caution">
    <text evidence="2">The sequence shown here is derived from an EMBL/GenBank/DDBJ whole genome shotgun (WGS) entry which is preliminary data.</text>
</comment>
<keyword evidence="3" id="KW-1185">Reference proteome</keyword>
<dbReference type="Proteomes" id="UP000274822">
    <property type="component" value="Unassembled WGS sequence"/>
</dbReference>
<sequence length="127" mass="14667">MLFIWVHALSHLRVIRPFGVLFATIVEIVKEAAYLLVIMLGILIGFSYAFYMLVATYTDNNSTTGFDNSTNPNSTFQSDYFGSTWLSINSVYYFIMGDYKAIESFNWAKNLPLDILKILFSSIFHYW</sequence>
<keyword evidence="1" id="KW-0472">Membrane</keyword>
<dbReference type="EMBL" id="RBNJ01003933">
    <property type="protein sequence ID" value="RUS30386.1"/>
    <property type="molecule type" value="Genomic_DNA"/>
</dbReference>
<evidence type="ECO:0000256" key="1">
    <source>
        <dbReference type="SAM" id="Phobius"/>
    </source>
</evidence>
<keyword evidence="1" id="KW-0812">Transmembrane</keyword>
<proteinExistence type="predicted"/>
<protein>
    <recommendedName>
        <fullName evidence="4">Ion transport domain-containing protein</fullName>
    </recommendedName>
</protein>
<name>A0A433QKT6_9FUNG</name>
<gene>
    <name evidence="2" type="ORF">BC938DRAFT_479461</name>
</gene>
<evidence type="ECO:0000313" key="3">
    <source>
        <dbReference type="Proteomes" id="UP000274822"/>
    </source>
</evidence>
<dbReference type="AlphaFoldDB" id="A0A433QKT6"/>
<organism evidence="2 3">
    <name type="scientific">Jimgerdemannia flammicorona</name>
    <dbReference type="NCBI Taxonomy" id="994334"/>
    <lineage>
        <taxon>Eukaryota</taxon>
        <taxon>Fungi</taxon>
        <taxon>Fungi incertae sedis</taxon>
        <taxon>Mucoromycota</taxon>
        <taxon>Mucoromycotina</taxon>
        <taxon>Endogonomycetes</taxon>
        <taxon>Endogonales</taxon>
        <taxon>Endogonaceae</taxon>
        <taxon>Jimgerdemannia</taxon>
    </lineage>
</organism>
<reference evidence="2 3" key="1">
    <citation type="journal article" date="2018" name="New Phytol.">
        <title>Phylogenomics of Endogonaceae and evolution of mycorrhizas within Mucoromycota.</title>
        <authorList>
            <person name="Chang Y."/>
            <person name="Desiro A."/>
            <person name="Na H."/>
            <person name="Sandor L."/>
            <person name="Lipzen A."/>
            <person name="Clum A."/>
            <person name="Barry K."/>
            <person name="Grigoriev I.V."/>
            <person name="Martin F.M."/>
            <person name="Stajich J.E."/>
            <person name="Smith M.E."/>
            <person name="Bonito G."/>
            <person name="Spatafora J.W."/>
        </authorList>
    </citation>
    <scope>NUCLEOTIDE SEQUENCE [LARGE SCALE GENOMIC DNA]</scope>
    <source>
        <strain evidence="2 3">AD002</strain>
    </source>
</reference>
<evidence type="ECO:0000313" key="2">
    <source>
        <dbReference type="EMBL" id="RUS30386.1"/>
    </source>
</evidence>
<feature type="transmembrane region" description="Helical" evidence="1">
    <location>
        <begin position="32"/>
        <end position="54"/>
    </location>
</feature>
<accession>A0A433QKT6</accession>